<feature type="transmembrane region" description="Helical" evidence="1">
    <location>
        <begin position="203"/>
        <end position="225"/>
    </location>
</feature>
<feature type="transmembrane region" description="Helical" evidence="1">
    <location>
        <begin position="316"/>
        <end position="334"/>
    </location>
</feature>
<dbReference type="Pfam" id="PF06808">
    <property type="entry name" value="DctM"/>
    <property type="match status" value="1"/>
</dbReference>
<dbReference type="Proteomes" id="UP000236488">
    <property type="component" value="Unassembled WGS sequence"/>
</dbReference>
<gene>
    <name evidence="3" type="ORF">C2L80_04380</name>
</gene>
<feature type="transmembrane region" description="Helical" evidence="1">
    <location>
        <begin position="89"/>
        <end position="108"/>
    </location>
</feature>
<feature type="transmembrane region" description="Helical" evidence="1">
    <location>
        <begin position="397"/>
        <end position="417"/>
    </location>
</feature>
<evidence type="ECO:0000313" key="3">
    <source>
        <dbReference type="EMBL" id="PNV65842.1"/>
    </source>
</evidence>
<evidence type="ECO:0000259" key="2">
    <source>
        <dbReference type="Pfam" id="PF06808"/>
    </source>
</evidence>
<dbReference type="AlphaFoldDB" id="A0A2K2U6H9"/>
<evidence type="ECO:0000313" key="4">
    <source>
        <dbReference type="Proteomes" id="UP000236488"/>
    </source>
</evidence>
<feature type="transmembrane region" description="Helical" evidence="1">
    <location>
        <begin position="7"/>
        <end position="27"/>
    </location>
</feature>
<protein>
    <submittedName>
        <fullName evidence="3">C4-dicarboxylate ABC transporter</fullName>
    </submittedName>
</protein>
<feature type="transmembrane region" description="Helical" evidence="1">
    <location>
        <begin position="437"/>
        <end position="456"/>
    </location>
</feature>
<reference evidence="3 4" key="1">
    <citation type="journal article" date="2018" name="Int. J. Syst. Evol. Microbiol.">
        <title>Rubneribacter badeniensis gen. nov., sp. nov. and Enteroscipio rubneri gen. nov., sp. nov., new members of the Eggerthellaceae isolated from human faeces.</title>
        <authorList>
            <person name="Danylec N."/>
            <person name="Gobl A."/>
            <person name="Stoll D.A."/>
            <person name="Hetzer B."/>
            <person name="Kulling S.E."/>
            <person name="Huch M."/>
        </authorList>
    </citation>
    <scope>NUCLEOTIDE SEQUENCE [LARGE SCALE GENOMIC DNA]</scope>
    <source>
        <strain evidence="3 4">ResAG-85</strain>
    </source>
</reference>
<feature type="transmembrane region" description="Helical" evidence="1">
    <location>
        <begin position="273"/>
        <end position="295"/>
    </location>
</feature>
<keyword evidence="4" id="KW-1185">Reference proteome</keyword>
<dbReference type="RefSeq" id="WP_087195502.1">
    <property type="nucleotide sequence ID" value="NZ_PPEL01000015.1"/>
</dbReference>
<feature type="transmembrane region" description="Helical" evidence="1">
    <location>
        <begin position="129"/>
        <end position="149"/>
    </location>
</feature>
<keyword evidence="1" id="KW-0472">Membrane</keyword>
<feature type="domain" description="TRAP C4-dicarboxylate transport system permease DctM subunit" evidence="2">
    <location>
        <begin position="181"/>
        <end position="454"/>
    </location>
</feature>
<feature type="transmembrane region" description="Helical" evidence="1">
    <location>
        <begin position="246"/>
        <end position="267"/>
    </location>
</feature>
<dbReference type="InterPro" id="IPR010656">
    <property type="entry name" value="DctM"/>
</dbReference>
<accession>A0A2K2U6H9</accession>
<keyword evidence="1" id="KW-1133">Transmembrane helix</keyword>
<feature type="transmembrane region" description="Helical" evidence="1">
    <location>
        <begin position="354"/>
        <end position="385"/>
    </location>
</feature>
<organism evidence="3 4">
    <name type="scientific">Rubneribacter badeniensis</name>
    <dbReference type="NCBI Taxonomy" id="2070688"/>
    <lineage>
        <taxon>Bacteria</taxon>
        <taxon>Bacillati</taxon>
        <taxon>Actinomycetota</taxon>
        <taxon>Coriobacteriia</taxon>
        <taxon>Eggerthellales</taxon>
        <taxon>Eggerthellaceae</taxon>
        <taxon>Rubneribacter</taxon>
    </lineage>
</organism>
<name>A0A2K2U6H9_9ACTN</name>
<evidence type="ECO:0000256" key="1">
    <source>
        <dbReference type="SAM" id="Phobius"/>
    </source>
</evidence>
<keyword evidence="1" id="KW-0812">Transmembrane</keyword>
<proteinExistence type="predicted"/>
<feature type="transmembrane region" description="Helical" evidence="1">
    <location>
        <begin position="63"/>
        <end position="83"/>
    </location>
</feature>
<sequence>MASAKDLLLVTRSAVTFCFGISFIANVFLKSPLLDSLNSGLMVAVVALSFVSSKGSARAIGTLLLFSGIVLLICSHAPLSAWGQALQENSQLVVMFITVPLLGIPIRCGGYGDSLREAFGRHAGTGARYYALVSVMTALLGVLLSIAAVPLSHEVSRTSCHCENKKLVSTALSRGFVTCMIWAPTSATIALVVQLTGVDWVDLFPSAFACALVAGAVGAFMACAGEKRKASPCAMGASKCCSDEPALPKIIELCVFFLVLIASIVGLSQMMGLSVIVAVAAASLFLPVVWMTCIGRLPVYEKEFRGDYFKRKLPSAGNQIALFVGAGFFAQGMSSSHVGDVLMGALAQVAGQSVLLLTVAVIGLVLATSAVGIHPVAIVAVAGGAMSASGCGITPTYAALVLSISWAMGNALCPASANVVAVSNLVGRSPIEVSLRWNGLYVLVASVVLVLVLTLLRSVGLA</sequence>
<comment type="caution">
    <text evidence="3">The sequence shown here is derived from an EMBL/GenBank/DDBJ whole genome shotgun (WGS) entry which is preliminary data.</text>
</comment>
<dbReference type="EMBL" id="PPEL01000015">
    <property type="protein sequence ID" value="PNV65842.1"/>
    <property type="molecule type" value="Genomic_DNA"/>
</dbReference>